<evidence type="ECO:0000256" key="1">
    <source>
        <dbReference type="SAM" id="MobiDB-lite"/>
    </source>
</evidence>
<proteinExistence type="predicted"/>
<reference evidence="2" key="1">
    <citation type="submission" date="2014-12" db="EMBL/GenBank/DDBJ databases">
        <title>Insight into the proteome of Arion vulgaris.</title>
        <authorList>
            <person name="Aradska J."/>
            <person name="Bulat T."/>
            <person name="Smidak R."/>
            <person name="Sarate P."/>
            <person name="Gangsoo J."/>
            <person name="Sialana F."/>
            <person name="Bilban M."/>
            <person name="Lubec G."/>
        </authorList>
    </citation>
    <scope>NUCLEOTIDE SEQUENCE</scope>
    <source>
        <tissue evidence="2">Skin</tissue>
    </source>
</reference>
<feature type="non-terminal residue" evidence="2">
    <location>
        <position position="64"/>
    </location>
</feature>
<sequence length="64" mass="6911">MTIMSSMPSYIHNGVSPLTPMMNFNHQYQSQPNYQHTIPVISSPSTALPAPTISTSVSSQISSS</sequence>
<evidence type="ECO:0000313" key="2">
    <source>
        <dbReference type="EMBL" id="CEK98499.1"/>
    </source>
</evidence>
<name>A0A0B7BZ76_9EUPU</name>
<feature type="region of interest" description="Disordered" evidence="1">
    <location>
        <begin position="45"/>
        <end position="64"/>
    </location>
</feature>
<organism evidence="2">
    <name type="scientific">Arion vulgaris</name>
    <dbReference type="NCBI Taxonomy" id="1028688"/>
    <lineage>
        <taxon>Eukaryota</taxon>
        <taxon>Metazoa</taxon>
        <taxon>Spiralia</taxon>
        <taxon>Lophotrochozoa</taxon>
        <taxon>Mollusca</taxon>
        <taxon>Gastropoda</taxon>
        <taxon>Heterobranchia</taxon>
        <taxon>Euthyneura</taxon>
        <taxon>Panpulmonata</taxon>
        <taxon>Eupulmonata</taxon>
        <taxon>Stylommatophora</taxon>
        <taxon>Helicina</taxon>
        <taxon>Arionoidea</taxon>
        <taxon>Arionidae</taxon>
        <taxon>Arion</taxon>
    </lineage>
</organism>
<feature type="compositionally biased region" description="Low complexity" evidence="1">
    <location>
        <begin position="52"/>
        <end position="64"/>
    </location>
</feature>
<protein>
    <submittedName>
        <fullName evidence="2">Uncharacterized protein</fullName>
    </submittedName>
</protein>
<dbReference type="AlphaFoldDB" id="A0A0B7BZ76"/>
<gene>
    <name evidence="2" type="primary">ORF218872</name>
</gene>
<accession>A0A0B7BZ76</accession>
<dbReference type="EMBL" id="HACG01051628">
    <property type="protein sequence ID" value="CEK98499.1"/>
    <property type="molecule type" value="Transcribed_RNA"/>
</dbReference>